<dbReference type="Pfam" id="PF06961">
    <property type="entry name" value="DUF1294"/>
    <property type="match status" value="1"/>
</dbReference>
<accession>A0A1I4USG0</accession>
<dbReference type="RefSeq" id="WP_093391215.1">
    <property type="nucleotide sequence ID" value="NZ_FOTW01000049.1"/>
</dbReference>
<evidence type="ECO:0000313" key="4">
    <source>
        <dbReference type="Proteomes" id="UP000199470"/>
    </source>
</evidence>
<feature type="compositionally biased region" description="Low complexity" evidence="1">
    <location>
        <begin position="11"/>
        <end position="30"/>
    </location>
</feature>
<keyword evidence="2" id="KW-1133">Transmembrane helix</keyword>
<dbReference type="AlphaFoldDB" id="A0A1I4USG0"/>
<keyword evidence="2" id="KW-0812">Transmembrane</keyword>
<evidence type="ECO:0000256" key="2">
    <source>
        <dbReference type="SAM" id="Phobius"/>
    </source>
</evidence>
<name>A0A1I4USG0_9BURK</name>
<protein>
    <submittedName>
        <fullName evidence="3">Uncharacterized membrane protein YsdA, DUF1294 family</fullName>
    </submittedName>
</protein>
<feature type="transmembrane region" description="Helical" evidence="2">
    <location>
        <begin position="59"/>
        <end position="77"/>
    </location>
</feature>
<dbReference type="STRING" id="758825.SAMN02982985_05782"/>
<proteinExistence type="predicted"/>
<keyword evidence="4" id="KW-1185">Reference proteome</keyword>
<feature type="region of interest" description="Disordered" evidence="1">
    <location>
        <begin position="1"/>
        <end position="57"/>
    </location>
</feature>
<evidence type="ECO:0000256" key="1">
    <source>
        <dbReference type="SAM" id="MobiDB-lite"/>
    </source>
</evidence>
<dbReference type="OrthoDB" id="72963at2"/>
<reference evidence="3 4" key="1">
    <citation type="submission" date="2016-10" db="EMBL/GenBank/DDBJ databases">
        <authorList>
            <person name="de Groot N.N."/>
        </authorList>
    </citation>
    <scope>NUCLEOTIDE SEQUENCE [LARGE SCALE GENOMIC DNA]</scope>
    <source>
        <strain evidence="3 4">ATCC 43154</strain>
    </source>
</reference>
<gene>
    <name evidence="3" type="ORF">SAMN02982985_05782</name>
</gene>
<feature type="transmembrane region" description="Helical" evidence="2">
    <location>
        <begin position="117"/>
        <end position="138"/>
    </location>
</feature>
<dbReference type="EMBL" id="FOTW01000049">
    <property type="protein sequence ID" value="SFM91845.1"/>
    <property type="molecule type" value="Genomic_DNA"/>
</dbReference>
<feature type="transmembrane region" description="Helical" evidence="2">
    <location>
        <begin position="84"/>
        <end position="102"/>
    </location>
</feature>
<dbReference type="InterPro" id="IPR010718">
    <property type="entry name" value="DUF1294"/>
</dbReference>
<dbReference type="Proteomes" id="UP000199470">
    <property type="component" value="Unassembled WGS sequence"/>
</dbReference>
<keyword evidence="2" id="KW-0472">Membrane</keyword>
<feature type="transmembrane region" description="Helical" evidence="2">
    <location>
        <begin position="145"/>
        <end position="166"/>
    </location>
</feature>
<sequence>MAPAPSRDRPAPAARGDGAARASAAKAPRAGADKRPAPRRQAARSGAAGASGSGSGSGSASYLAIVVLLVLYLIATLQWRLSTWAAVAYGALSLVCFILYAIDKSAAVNGRWRTPESTLHLLALAGGWPGAILAQQWLRHKSSKLAFRIVFWCTVALNMGAFMWLARWLHRHA</sequence>
<evidence type="ECO:0000313" key="3">
    <source>
        <dbReference type="EMBL" id="SFM91845.1"/>
    </source>
</evidence>
<organism evidence="3 4">
    <name type="scientific">Rugamonas rubra</name>
    <dbReference type="NCBI Taxonomy" id="758825"/>
    <lineage>
        <taxon>Bacteria</taxon>
        <taxon>Pseudomonadati</taxon>
        <taxon>Pseudomonadota</taxon>
        <taxon>Betaproteobacteria</taxon>
        <taxon>Burkholderiales</taxon>
        <taxon>Oxalobacteraceae</taxon>
        <taxon>Telluria group</taxon>
        <taxon>Rugamonas</taxon>
    </lineage>
</organism>
<feature type="compositionally biased region" description="Basic and acidic residues" evidence="1">
    <location>
        <begin position="1"/>
        <end position="10"/>
    </location>
</feature>